<dbReference type="Proteomes" id="UP000657931">
    <property type="component" value="Unassembled WGS sequence"/>
</dbReference>
<accession>A0ABR8QP35</accession>
<dbReference type="PANTHER" id="PTHR33744">
    <property type="entry name" value="CARBOHYDRATE DIACID REGULATOR"/>
    <property type="match status" value="1"/>
</dbReference>
<comment type="similarity">
    <text evidence="1">Belongs to the CdaR family.</text>
</comment>
<feature type="domain" description="4-vinyl reductase 4VR" evidence="2">
    <location>
        <begin position="117"/>
        <end position="179"/>
    </location>
</feature>
<evidence type="ECO:0000259" key="2">
    <source>
        <dbReference type="SMART" id="SM00989"/>
    </source>
</evidence>
<reference evidence="3 4" key="1">
    <citation type="submission" date="2020-08" db="EMBL/GenBank/DDBJ databases">
        <title>A Genomic Blueprint of the Chicken Gut Microbiome.</title>
        <authorList>
            <person name="Gilroy R."/>
            <person name="Ravi A."/>
            <person name="Getino M."/>
            <person name="Pursley I."/>
            <person name="Horton D.L."/>
            <person name="Alikhan N.-F."/>
            <person name="Baker D."/>
            <person name="Gharbi K."/>
            <person name="Hall N."/>
            <person name="Watson M."/>
            <person name="Adriaenssens E.M."/>
            <person name="Foster-Nyarko E."/>
            <person name="Jarju S."/>
            <person name="Secka A."/>
            <person name="Antonio M."/>
            <person name="Oren A."/>
            <person name="Chaudhuri R."/>
            <person name="La Ragione R.M."/>
            <person name="Hildebrand F."/>
            <person name="Pallen M.J."/>
        </authorList>
    </citation>
    <scope>NUCLEOTIDE SEQUENCE [LARGE SCALE GENOMIC DNA]</scope>
    <source>
        <strain evidence="3 4">Sa5YUA1</strain>
    </source>
</reference>
<dbReference type="PANTHER" id="PTHR33744:SF1">
    <property type="entry name" value="DNA-BINDING TRANSCRIPTIONAL ACTIVATOR ADER"/>
    <property type="match status" value="1"/>
</dbReference>
<dbReference type="InterPro" id="IPR025736">
    <property type="entry name" value="PucR_C-HTH_dom"/>
</dbReference>
<dbReference type="Pfam" id="PF02830">
    <property type="entry name" value="V4R"/>
    <property type="match status" value="1"/>
</dbReference>
<dbReference type="SUPFAM" id="SSF111126">
    <property type="entry name" value="Ligand-binding domain in the NO signalling and Golgi transport"/>
    <property type="match status" value="1"/>
</dbReference>
<proteinExistence type="inferred from homology"/>
<evidence type="ECO:0000313" key="3">
    <source>
        <dbReference type="EMBL" id="MBD7937309.1"/>
    </source>
</evidence>
<dbReference type="SMART" id="SM00989">
    <property type="entry name" value="V4R"/>
    <property type="match status" value="1"/>
</dbReference>
<comment type="caution">
    <text evidence="3">The sequence shown here is derived from an EMBL/GenBank/DDBJ whole genome shotgun (WGS) entry which is preliminary data.</text>
</comment>
<sequence length="606" mass="69196">MSQQNPTMIVNNHNGSIYLDTERVIITSSSVFGTLRKDLIKNIGLDRMKGFLIRYGWNLGINDAKRVLEQPFSSIREILSQGPILHMMKGYTKVKTSYLHIDQQADGTVKSVHVAGDWLSSYEAEEHLTQSGPAEQPICYTLIGYASGYYSSICGHTVIFKEQSCKANGAQTCHYIGKSLHDWDDTIREELHYYENHTIVDELEQTYENLLEERNNLQTTLTLHKLLMDELTKGSDLTSIALVLYEKTGISILIEDADHKPLAVVGMVEGLPIERQGVQHTELFEYEEYKRMITPIRLEKKTFGYCSFIYQKGEKQPAVVDEMILERVATACSLFMLNEKTSFEAMERMKGHFLEQILNGQYQAVSDVLQKGRYLNIYLDRPYYILAMRYVQKTSSEDNELFFHEQLLAFMFKYFQKDDGTLIGQRNGQIIFLMQPSQTESMKEQSLRLLRAVKRAFPSILIKIGMSARAENIGKAATHYEESLTSLSLATSSHPFVSFEEVGVVGMLIQTSGNGTILKKAKDTLEPLLTYKNDQLSLLKTLYYFLSNACNLEKTMEDLSLSMSGLRYRVKKIETLLGKDVRDPSYGYQLYLTLQILIVNGDLEIF</sequence>
<dbReference type="EMBL" id="JACSQT010000003">
    <property type="protein sequence ID" value="MBD7937309.1"/>
    <property type="molecule type" value="Genomic_DNA"/>
</dbReference>
<dbReference type="InterPro" id="IPR010523">
    <property type="entry name" value="XylR_N"/>
</dbReference>
<dbReference type="InterPro" id="IPR024096">
    <property type="entry name" value="NO_sig/Golgi_transp_ligand-bd"/>
</dbReference>
<dbReference type="RefSeq" id="WP_191813396.1">
    <property type="nucleotide sequence ID" value="NZ_JACSQT010000003.1"/>
</dbReference>
<evidence type="ECO:0000256" key="1">
    <source>
        <dbReference type="ARBA" id="ARBA00006754"/>
    </source>
</evidence>
<protein>
    <submittedName>
        <fullName evidence="3">XylR N-terminal domain-containing protein</fullName>
    </submittedName>
</protein>
<dbReference type="Pfam" id="PF06505">
    <property type="entry name" value="XylR_N"/>
    <property type="match status" value="1"/>
</dbReference>
<dbReference type="Gene3D" id="1.10.10.2840">
    <property type="entry name" value="PucR C-terminal helix-turn-helix domain"/>
    <property type="match status" value="1"/>
</dbReference>
<name>A0ABR8QP35_9BACI</name>
<dbReference type="InterPro" id="IPR004096">
    <property type="entry name" value="V4R"/>
</dbReference>
<dbReference type="Pfam" id="PF17853">
    <property type="entry name" value="GGDEF_2"/>
    <property type="match status" value="1"/>
</dbReference>
<dbReference type="InterPro" id="IPR051448">
    <property type="entry name" value="CdaR-like_regulators"/>
</dbReference>
<evidence type="ECO:0000313" key="4">
    <source>
        <dbReference type="Proteomes" id="UP000657931"/>
    </source>
</evidence>
<dbReference type="InterPro" id="IPR042070">
    <property type="entry name" value="PucR_C-HTH_sf"/>
</dbReference>
<dbReference type="InterPro" id="IPR041522">
    <property type="entry name" value="CdaR_GGDEF"/>
</dbReference>
<keyword evidence="4" id="KW-1185">Reference proteome</keyword>
<dbReference type="Gene3D" id="3.30.1380.20">
    <property type="entry name" value="Trafficking protein particle complex subunit 3"/>
    <property type="match status" value="1"/>
</dbReference>
<dbReference type="Pfam" id="PF13556">
    <property type="entry name" value="HTH_30"/>
    <property type="match status" value="1"/>
</dbReference>
<organism evidence="3 4">
    <name type="scientific">Cytobacillus stercorigallinarum</name>
    <dbReference type="NCBI Taxonomy" id="2762240"/>
    <lineage>
        <taxon>Bacteria</taxon>
        <taxon>Bacillati</taxon>
        <taxon>Bacillota</taxon>
        <taxon>Bacilli</taxon>
        <taxon>Bacillales</taxon>
        <taxon>Bacillaceae</taxon>
        <taxon>Cytobacillus</taxon>
    </lineage>
</organism>
<gene>
    <name evidence="3" type="ORF">H9655_09720</name>
</gene>